<proteinExistence type="predicted"/>
<name>A0ACC3AK70_9EURO</name>
<accession>A0ACC3AK70</accession>
<evidence type="ECO:0000313" key="2">
    <source>
        <dbReference type="Proteomes" id="UP001172386"/>
    </source>
</evidence>
<keyword evidence="2" id="KW-1185">Reference proteome</keyword>
<gene>
    <name evidence="1" type="ORF">H2198_000589</name>
</gene>
<dbReference type="EMBL" id="JAPDRQ010000006">
    <property type="protein sequence ID" value="KAJ9663829.1"/>
    <property type="molecule type" value="Genomic_DNA"/>
</dbReference>
<comment type="caution">
    <text evidence="1">The sequence shown here is derived from an EMBL/GenBank/DDBJ whole genome shotgun (WGS) entry which is preliminary data.</text>
</comment>
<sequence length="74" mass="8190">MSIAPMLDQVLASEAPPPIESFKVLPFALDIPSHILRKLMIVHAMVLEKVSENLRLGVGSATNQPKYTIFTLLF</sequence>
<evidence type="ECO:0000313" key="1">
    <source>
        <dbReference type="EMBL" id="KAJ9663829.1"/>
    </source>
</evidence>
<protein>
    <submittedName>
        <fullName evidence="1">Uncharacterized protein</fullName>
    </submittedName>
</protein>
<organism evidence="1 2">
    <name type="scientific">Neophaeococcomyces mojaviensis</name>
    <dbReference type="NCBI Taxonomy" id="3383035"/>
    <lineage>
        <taxon>Eukaryota</taxon>
        <taxon>Fungi</taxon>
        <taxon>Dikarya</taxon>
        <taxon>Ascomycota</taxon>
        <taxon>Pezizomycotina</taxon>
        <taxon>Eurotiomycetes</taxon>
        <taxon>Chaetothyriomycetidae</taxon>
        <taxon>Chaetothyriales</taxon>
        <taxon>Chaetothyriales incertae sedis</taxon>
        <taxon>Neophaeococcomyces</taxon>
    </lineage>
</organism>
<dbReference type="Proteomes" id="UP001172386">
    <property type="component" value="Unassembled WGS sequence"/>
</dbReference>
<reference evidence="1" key="1">
    <citation type="submission" date="2022-10" db="EMBL/GenBank/DDBJ databases">
        <title>Culturing micro-colonial fungi from biological soil crusts in the Mojave desert and describing Neophaeococcomyces mojavensis, and introducing the new genera and species Taxawa tesnikishii.</title>
        <authorList>
            <person name="Kurbessoian T."/>
            <person name="Stajich J.E."/>
        </authorList>
    </citation>
    <scope>NUCLEOTIDE SEQUENCE</scope>
    <source>
        <strain evidence="1">JES_112</strain>
    </source>
</reference>